<protein>
    <recommendedName>
        <fullName evidence="2">RNase H type-1 domain-containing protein</fullName>
    </recommendedName>
</protein>
<keyword evidence="4" id="KW-1185">Reference proteome</keyword>
<dbReference type="EMBL" id="ML976985">
    <property type="protein sequence ID" value="KAF1959458.1"/>
    <property type="molecule type" value="Genomic_DNA"/>
</dbReference>
<dbReference type="SUPFAM" id="SSF53098">
    <property type="entry name" value="Ribonuclease H-like"/>
    <property type="match status" value="1"/>
</dbReference>
<dbReference type="GO" id="GO:0004523">
    <property type="term" value="F:RNA-DNA hybrid ribonuclease activity"/>
    <property type="evidence" value="ECO:0007669"/>
    <property type="project" value="InterPro"/>
</dbReference>
<dbReference type="PROSITE" id="PS50879">
    <property type="entry name" value="RNASE_H_1"/>
    <property type="match status" value="1"/>
</dbReference>
<evidence type="ECO:0000313" key="3">
    <source>
        <dbReference type="EMBL" id="KAF1959458.1"/>
    </source>
</evidence>
<dbReference type="GO" id="GO:0003676">
    <property type="term" value="F:nucleic acid binding"/>
    <property type="evidence" value="ECO:0007669"/>
    <property type="project" value="InterPro"/>
</dbReference>
<name>A0A6A5U432_9PLEO</name>
<sequence length="367" mass="41520">MPYLKNGLWVPHITEEVLRQHQKPQQQKKEDPAREAKREAKRLERKERRQQERAEPAWKAARFQAKDLREQEKERKSRLYQSLVGTSRRFRGEIILPPNEANVMHAPDVVLTSDVSNLDKAAIFWTDGCHVTKKGVAEEGCMGAGVVWLTKETPTKIWTNTACAISTSPSVFPGWELSKRRYLLGRHTGSIGDAEHFAMTAALGIAVQEVESGTREIERVRIYTDRKGLLQCLASNNPSHMPLGPMMGPRLAIQDFYDWSDWLVDRGIRVELAWVKGHQASRGNKAAHQNAETAAREQAQAFPGDYTATLKMAHDVPLNIMNAGEDFAAEWLWRANKTQLVSKGIVTNVYESTRETDERALEKLAAE</sequence>
<dbReference type="InterPro" id="IPR002156">
    <property type="entry name" value="RNaseH_domain"/>
</dbReference>
<dbReference type="Proteomes" id="UP000800035">
    <property type="component" value="Unassembled WGS sequence"/>
</dbReference>
<evidence type="ECO:0000256" key="1">
    <source>
        <dbReference type="SAM" id="MobiDB-lite"/>
    </source>
</evidence>
<accession>A0A6A5U432</accession>
<gene>
    <name evidence="3" type="ORF">CC80DRAFT_591468</name>
</gene>
<feature type="region of interest" description="Disordered" evidence="1">
    <location>
        <begin position="17"/>
        <end position="59"/>
    </location>
</feature>
<dbReference type="Gene3D" id="3.30.420.10">
    <property type="entry name" value="Ribonuclease H-like superfamily/Ribonuclease H"/>
    <property type="match status" value="1"/>
</dbReference>
<feature type="domain" description="RNase H type-1" evidence="2">
    <location>
        <begin position="118"/>
        <end position="296"/>
    </location>
</feature>
<evidence type="ECO:0000259" key="2">
    <source>
        <dbReference type="PROSITE" id="PS50879"/>
    </source>
</evidence>
<dbReference type="InterPro" id="IPR012337">
    <property type="entry name" value="RNaseH-like_sf"/>
</dbReference>
<dbReference type="InterPro" id="IPR036397">
    <property type="entry name" value="RNaseH_sf"/>
</dbReference>
<evidence type="ECO:0000313" key="4">
    <source>
        <dbReference type="Proteomes" id="UP000800035"/>
    </source>
</evidence>
<proteinExistence type="predicted"/>
<organism evidence="3 4">
    <name type="scientific">Byssothecium circinans</name>
    <dbReference type="NCBI Taxonomy" id="147558"/>
    <lineage>
        <taxon>Eukaryota</taxon>
        <taxon>Fungi</taxon>
        <taxon>Dikarya</taxon>
        <taxon>Ascomycota</taxon>
        <taxon>Pezizomycotina</taxon>
        <taxon>Dothideomycetes</taxon>
        <taxon>Pleosporomycetidae</taxon>
        <taxon>Pleosporales</taxon>
        <taxon>Massarineae</taxon>
        <taxon>Massarinaceae</taxon>
        <taxon>Byssothecium</taxon>
    </lineage>
</organism>
<dbReference type="AlphaFoldDB" id="A0A6A5U432"/>
<reference evidence="3" key="1">
    <citation type="journal article" date="2020" name="Stud. Mycol.">
        <title>101 Dothideomycetes genomes: a test case for predicting lifestyles and emergence of pathogens.</title>
        <authorList>
            <person name="Haridas S."/>
            <person name="Albert R."/>
            <person name="Binder M."/>
            <person name="Bloem J."/>
            <person name="Labutti K."/>
            <person name="Salamov A."/>
            <person name="Andreopoulos B."/>
            <person name="Baker S."/>
            <person name="Barry K."/>
            <person name="Bills G."/>
            <person name="Bluhm B."/>
            <person name="Cannon C."/>
            <person name="Castanera R."/>
            <person name="Culley D."/>
            <person name="Daum C."/>
            <person name="Ezra D."/>
            <person name="Gonzalez J."/>
            <person name="Henrissat B."/>
            <person name="Kuo A."/>
            <person name="Liang C."/>
            <person name="Lipzen A."/>
            <person name="Lutzoni F."/>
            <person name="Magnuson J."/>
            <person name="Mondo S."/>
            <person name="Nolan M."/>
            <person name="Ohm R."/>
            <person name="Pangilinan J."/>
            <person name="Park H.-J."/>
            <person name="Ramirez L."/>
            <person name="Alfaro M."/>
            <person name="Sun H."/>
            <person name="Tritt A."/>
            <person name="Yoshinaga Y."/>
            <person name="Zwiers L.-H."/>
            <person name="Turgeon B."/>
            <person name="Goodwin S."/>
            <person name="Spatafora J."/>
            <person name="Crous P."/>
            <person name="Grigoriev I."/>
        </authorList>
    </citation>
    <scope>NUCLEOTIDE SEQUENCE</scope>
    <source>
        <strain evidence="3">CBS 675.92</strain>
    </source>
</reference>
<dbReference type="OrthoDB" id="4729724at2759"/>
<feature type="compositionally biased region" description="Basic and acidic residues" evidence="1">
    <location>
        <begin position="27"/>
        <end position="56"/>
    </location>
</feature>